<keyword evidence="6 9" id="KW-0694">RNA-binding</keyword>
<feature type="domain" description="tRNA-specific 2-thiouridylase MnmA-like C-terminal" evidence="10">
    <location>
        <begin position="275"/>
        <end position="350"/>
    </location>
</feature>
<comment type="subcellular location">
    <subcellularLocation>
        <location evidence="9">Cytoplasm</location>
    </subcellularLocation>
</comment>
<dbReference type="CDD" id="cd01998">
    <property type="entry name" value="MnmA_TRMU-like"/>
    <property type="match status" value="1"/>
</dbReference>
<evidence type="ECO:0000313" key="13">
    <source>
        <dbReference type="Proteomes" id="UP000620327"/>
    </source>
</evidence>
<dbReference type="Proteomes" id="UP000620327">
    <property type="component" value="Unassembled WGS sequence"/>
</dbReference>
<evidence type="ECO:0000259" key="10">
    <source>
        <dbReference type="Pfam" id="PF20258"/>
    </source>
</evidence>
<keyword evidence="4 9" id="KW-0547">Nucleotide-binding</keyword>
<keyword evidence="13" id="KW-1185">Reference proteome</keyword>
<dbReference type="Pfam" id="PF20258">
    <property type="entry name" value="tRNA_Me_trans_C"/>
    <property type="match status" value="1"/>
</dbReference>
<dbReference type="InterPro" id="IPR046884">
    <property type="entry name" value="MnmA-like_central"/>
</dbReference>
<feature type="active site" description="Cysteine persulfide intermediate" evidence="9">
    <location>
        <position position="195"/>
    </location>
</feature>
<dbReference type="EMBL" id="JACOQI010000007">
    <property type="protein sequence ID" value="MBC5770411.1"/>
    <property type="molecule type" value="Genomic_DNA"/>
</dbReference>
<dbReference type="AlphaFoldDB" id="A0A923MIQ3"/>
<feature type="domain" description="tRNA-specific 2-thiouridylase MnmA-like central" evidence="11">
    <location>
        <begin position="205"/>
        <end position="267"/>
    </location>
</feature>
<dbReference type="Gene3D" id="2.30.30.280">
    <property type="entry name" value="Adenine nucleotide alpha hydrolases-like domains"/>
    <property type="match status" value="1"/>
</dbReference>
<evidence type="ECO:0000313" key="12">
    <source>
        <dbReference type="EMBL" id="MBC5770411.1"/>
    </source>
</evidence>
<dbReference type="Gene3D" id="3.40.50.620">
    <property type="entry name" value="HUPs"/>
    <property type="match status" value="1"/>
</dbReference>
<dbReference type="PANTHER" id="PTHR11933:SF5">
    <property type="entry name" value="MITOCHONDRIAL TRNA-SPECIFIC 2-THIOURIDYLASE 1"/>
    <property type="match status" value="1"/>
</dbReference>
<dbReference type="GO" id="GO:0005737">
    <property type="term" value="C:cytoplasm"/>
    <property type="evidence" value="ECO:0007669"/>
    <property type="project" value="UniProtKB-SubCell"/>
</dbReference>
<dbReference type="Pfam" id="PF03054">
    <property type="entry name" value="tRNA_Me_trans"/>
    <property type="match status" value="1"/>
</dbReference>
<evidence type="ECO:0000256" key="2">
    <source>
        <dbReference type="ARBA" id="ARBA00022679"/>
    </source>
</evidence>
<evidence type="ECO:0000256" key="1">
    <source>
        <dbReference type="ARBA" id="ARBA00022555"/>
    </source>
</evidence>
<evidence type="ECO:0000256" key="8">
    <source>
        <dbReference type="ARBA" id="ARBA00051542"/>
    </source>
</evidence>
<organism evidence="12 13">
    <name type="scientific">Dysosmobacter segnis</name>
    <dbReference type="NCBI Taxonomy" id="2763042"/>
    <lineage>
        <taxon>Bacteria</taxon>
        <taxon>Bacillati</taxon>
        <taxon>Bacillota</taxon>
        <taxon>Clostridia</taxon>
        <taxon>Eubacteriales</taxon>
        <taxon>Oscillospiraceae</taxon>
        <taxon>Dysosmobacter</taxon>
    </lineage>
</organism>
<feature type="active site" description="Nucleophile" evidence="9">
    <location>
        <position position="97"/>
    </location>
</feature>
<evidence type="ECO:0000256" key="3">
    <source>
        <dbReference type="ARBA" id="ARBA00022694"/>
    </source>
</evidence>
<feature type="region of interest" description="Interaction with tRNA" evidence="9">
    <location>
        <begin position="301"/>
        <end position="302"/>
    </location>
</feature>
<evidence type="ECO:0000256" key="6">
    <source>
        <dbReference type="ARBA" id="ARBA00022884"/>
    </source>
</evidence>
<feature type="binding site" evidence="9">
    <location>
        <begin position="7"/>
        <end position="14"/>
    </location>
    <ligand>
        <name>ATP</name>
        <dbReference type="ChEBI" id="CHEBI:30616"/>
    </ligand>
</feature>
<dbReference type="InterPro" id="IPR023382">
    <property type="entry name" value="MnmA-like_central_sf"/>
</dbReference>
<keyword evidence="5 9" id="KW-0067">ATP-binding</keyword>
<dbReference type="NCBIfam" id="NF001138">
    <property type="entry name" value="PRK00143.1"/>
    <property type="match status" value="1"/>
</dbReference>
<dbReference type="PANTHER" id="PTHR11933">
    <property type="entry name" value="TRNA 5-METHYLAMINOMETHYL-2-THIOURIDYLATE -METHYLTRANSFERASE"/>
    <property type="match status" value="1"/>
</dbReference>
<protein>
    <recommendedName>
        <fullName evidence="9">tRNA-specific 2-thiouridylase MnmA</fullName>
        <ecNumber evidence="9">2.8.1.13</ecNumber>
    </recommendedName>
</protein>
<dbReference type="InterPro" id="IPR014729">
    <property type="entry name" value="Rossmann-like_a/b/a_fold"/>
</dbReference>
<feature type="binding site" evidence="9">
    <location>
        <position position="121"/>
    </location>
    <ligand>
        <name>ATP</name>
        <dbReference type="ChEBI" id="CHEBI:30616"/>
    </ligand>
</feature>
<dbReference type="GO" id="GO:0000049">
    <property type="term" value="F:tRNA binding"/>
    <property type="evidence" value="ECO:0007669"/>
    <property type="project" value="UniProtKB-KW"/>
</dbReference>
<dbReference type="EC" id="2.8.1.13" evidence="9"/>
<feature type="region of interest" description="Interaction with tRNA" evidence="9">
    <location>
        <begin position="145"/>
        <end position="147"/>
    </location>
</feature>
<evidence type="ECO:0000256" key="7">
    <source>
        <dbReference type="ARBA" id="ARBA00023157"/>
    </source>
</evidence>
<evidence type="ECO:0000259" key="11">
    <source>
        <dbReference type="Pfam" id="PF20259"/>
    </source>
</evidence>
<reference evidence="12" key="1">
    <citation type="submission" date="2020-08" db="EMBL/GenBank/DDBJ databases">
        <title>Genome public.</title>
        <authorList>
            <person name="Liu C."/>
            <person name="Sun Q."/>
        </authorList>
    </citation>
    <scope>NUCLEOTIDE SEQUENCE</scope>
    <source>
        <strain evidence="12">BX15</strain>
    </source>
</reference>
<name>A0A923MIQ3_9FIRM</name>
<feature type="binding site" evidence="9">
    <location>
        <position position="33"/>
    </location>
    <ligand>
        <name>ATP</name>
        <dbReference type="ChEBI" id="CHEBI:30616"/>
    </ligand>
</feature>
<feature type="site" description="Interaction with tRNA" evidence="9">
    <location>
        <position position="334"/>
    </location>
</feature>
<evidence type="ECO:0000256" key="9">
    <source>
        <dbReference type="HAMAP-Rule" id="MF_00144"/>
    </source>
</evidence>
<dbReference type="InterPro" id="IPR046885">
    <property type="entry name" value="MnmA-like_C"/>
</dbReference>
<keyword evidence="1 9" id="KW-0820">tRNA-binding</keyword>
<evidence type="ECO:0000256" key="5">
    <source>
        <dbReference type="ARBA" id="ARBA00022840"/>
    </source>
</evidence>
<keyword evidence="3 9" id="KW-0819">tRNA processing</keyword>
<comment type="caution">
    <text evidence="9">Lacks conserved residue(s) required for the propagation of feature annotation.</text>
</comment>
<keyword evidence="2 9" id="KW-0808">Transferase</keyword>
<dbReference type="Gene3D" id="2.40.30.10">
    <property type="entry name" value="Translation factors"/>
    <property type="match status" value="1"/>
</dbReference>
<dbReference type="GO" id="GO:0103016">
    <property type="term" value="F:tRNA-uridine 2-sulfurtransferase activity"/>
    <property type="evidence" value="ECO:0007669"/>
    <property type="project" value="UniProtKB-EC"/>
</dbReference>
<gene>
    <name evidence="9 12" type="primary">mnmA</name>
    <name evidence="12" type="ORF">H8Z83_08775</name>
</gene>
<dbReference type="GO" id="GO:0005524">
    <property type="term" value="F:ATP binding"/>
    <property type="evidence" value="ECO:0007669"/>
    <property type="project" value="UniProtKB-KW"/>
</dbReference>
<comment type="caution">
    <text evidence="12">The sequence shown here is derived from an EMBL/GenBank/DDBJ whole genome shotgun (WGS) entry which is preliminary data.</text>
</comment>
<dbReference type="GO" id="GO:0002143">
    <property type="term" value="P:tRNA wobble position uridine thiolation"/>
    <property type="evidence" value="ECO:0007669"/>
    <property type="project" value="TreeGrafter"/>
</dbReference>
<comment type="function">
    <text evidence="9">Catalyzes the 2-thiolation of uridine at the wobble position (U34) of tRNA, leading to the formation of s(2)U34.</text>
</comment>
<dbReference type="SUPFAM" id="SSF52402">
    <property type="entry name" value="Adenine nucleotide alpha hydrolases-like"/>
    <property type="match status" value="1"/>
</dbReference>
<dbReference type="HAMAP" id="MF_00144">
    <property type="entry name" value="tRNA_thiouridyl_MnmA"/>
    <property type="match status" value="1"/>
</dbReference>
<comment type="similarity">
    <text evidence="9">Belongs to the MnmA/TRMU family.</text>
</comment>
<feature type="site" description="Interaction with tRNA" evidence="9">
    <location>
        <position position="122"/>
    </location>
</feature>
<keyword evidence="7" id="KW-1015">Disulfide bond</keyword>
<accession>A0A923MIQ3</accession>
<comment type="catalytic activity">
    <reaction evidence="8 9">
        <text>S-sulfanyl-L-cysteinyl-[protein] + uridine(34) in tRNA + AH2 + ATP = 2-thiouridine(34) in tRNA + L-cysteinyl-[protein] + A + AMP + diphosphate + H(+)</text>
        <dbReference type="Rhea" id="RHEA:47032"/>
        <dbReference type="Rhea" id="RHEA-COMP:10131"/>
        <dbReference type="Rhea" id="RHEA-COMP:11726"/>
        <dbReference type="Rhea" id="RHEA-COMP:11727"/>
        <dbReference type="Rhea" id="RHEA-COMP:11728"/>
        <dbReference type="ChEBI" id="CHEBI:13193"/>
        <dbReference type="ChEBI" id="CHEBI:15378"/>
        <dbReference type="ChEBI" id="CHEBI:17499"/>
        <dbReference type="ChEBI" id="CHEBI:29950"/>
        <dbReference type="ChEBI" id="CHEBI:30616"/>
        <dbReference type="ChEBI" id="CHEBI:33019"/>
        <dbReference type="ChEBI" id="CHEBI:61963"/>
        <dbReference type="ChEBI" id="CHEBI:65315"/>
        <dbReference type="ChEBI" id="CHEBI:87170"/>
        <dbReference type="ChEBI" id="CHEBI:456215"/>
        <dbReference type="EC" id="2.8.1.13"/>
    </reaction>
</comment>
<evidence type="ECO:0000256" key="4">
    <source>
        <dbReference type="ARBA" id="ARBA00022741"/>
    </source>
</evidence>
<keyword evidence="9" id="KW-0963">Cytoplasm</keyword>
<sequence length="352" mass="38607">MAQVFLGMSGGVDSSAAAVLLQAQGYAVSGLHLSLLSGLPLPADRLPDDGSDARAVASLLGLPFYDMDLSPEFRATVIDYFIREYEAGRTPNPCVFCNRRIKFGAMWDAARKLGADYLATGHYAKIRQDPATGRHLLCRGADRSKDQSYFLCRLTQEQLSRTLFPLGDLEKPAVRALAEAHGLINAQKRDSQDICFVPDGDYVSFITRCVGHESPTGPFVDREGRVLGQHKGFIRYTKGQHKGLGLAIEPPLYVLRKDPADHAVYLGHNEDLFTSELIAGDWNWISIPALTAPMTVTVKTRYSQREAEAVAEPLSGGQVRLRFREPQRAVTPGQFVVLYDGDAVVGDGVILE</sequence>
<dbReference type="Pfam" id="PF20259">
    <property type="entry name" value="tRNA_Me_trans_M"/>
    <property type="match status" value="1"/>
</dbReference>
<dbReference type="InterPro" id="IPR004506">
    <property type="entry name" value="MnmA-like"/>
</dbReference>
<dbReference type="RefSeq" id="WP_187014663.1">
    <property type="nucleotide sequence ID" value="NZ_JACOQI010000007.1"/>
</dbReference>
<proteinExistence type="inferred from homology"/>
<dbReference type="NCBIfam" id="TIGR00420">
    <property type="entry name" value="trmU"/>
    <property type="match status" value="1"/>
</dbReference>